<accession>A0A5N0UK45</accession>
<evidence type="ECO:0000313" key="3">
    <source>
        <dbReference type="Proteomes" id="UP000319769"/>
    </source>
</evidence>
<keyword evidence="1" id="KW-0472">Membrane</keyword>
<keyword evidence="1" id="KW-0812">Transmembrane</keyword>
<dbReference type="EMBL" id="VMNW02000153">
    <property type="protein sequence ID" value="KAA9149065.1"/>
    <property type="molecule type" value="Genomic_DNA"/>
</dbReference>
<keyword evidence="1" id="KW-1133">Transmembrane helix</keyword>
<dbReference type="Proteomes" id="UP000319769">
    <property type="component" value="Unassembled WGS sequence"/>
</dbReference>
<protein>
    <submittedName>
        <fullName evidence="2">DUF3618 domain-containing protein</fullName>
    </submittedName>
</protein>
<dbReference type="Pfam" id="PF12277">
    <property type="entry name" value="DUF3618"/>
    <property type="match status" value="1"/>
</dbReference>
<reference evidence="2" key="1">
    <citation type="submission" date="2019-09" db="EMBL/GenBank/DDBJ databases">
        <authorList>
            <person name="Teo W.F.A."/>
            <person name="Duangmal K."/>
        </authorList>
    </citation>
    <scope>NUCLEOTIDE SEQUENCE [LARGE SCALE GENOMIC DNA]</scope>
    <source>
        <strain evidence="2">K81G1</strain>
    </source>
</reference>
<dbReference type="AlphaFoldDB" id="A0A5N0UK45"/>
<dbReference type="InterPro" id="IPR022062">
    <property type="entry name" value="DUF3618"/>
</dbReference>
<dbReference type="OrthoDB" id="3538349at2"/>
<evidence type="ECO:0000313" key="2">
    <source>
        <dbReference type="EMBL" id="KAA9149065.1"/>
    </source>
</evidence>
<feature type="transmembrane region" description="Helical" evidence="1">
    <location>
        <begin position="46"/>
        <end position="64"/>
    </location>
</feature>
<sequence>MPGRETFPRDAEEARLDVELTREELGETVEALADKARQTAHTGQRAALTAGAVISAGILLVVLIKKMSHR</sequence>
<keyword evidence="3" id="KW-1185">Reference proteome</keyword>
<dbReference type="RefSeq" id="WP_144760028.1">
    <property type="nucleotide sequence ID" value="NZ_VMNW02000153.1"/>
</dbReference>
<name>A0A5N0UK45_9PSEU</name>
<organism evidence="2 3">
    <name type="scientific">Amycolatopsis acidicola</name>
    <dbReference type="NCBI Taxonomy" id="2596893"/>
    <lineage>
        <taxon>Bacteria</taxon>
        <taxon>Bacillati</taxon>
        <taxon>Actinomycetota</taxon>
        <taxon>Actinomycetes</taxon>
        <taxon>Pseudonocardiales</taxon>
        <taxon>Pseudonocardiaceae</taxon>
        <taxon>Amycolatopsis</taxon>
    </lineage>
</organism>
<proteinExistence type="predicted"/>
<gene>
    <name evidence="2" type="ORF">FPZ12_044010</name>
</gene>
<evidence type="ECO:0000256" key="1">
    <source>
        <dbReference type="SAM" id="Phobius"/>
    </source>
</evidence>
<comment type="caution">
    <text evidence="2">The sequence shown here is derived from an EMBL/GenBank/DDBJ whole genome shotgun (WGS) entry which is preliminary data.</text>
</comment>